<protein>
    <submittedName>
        <fullName evidence="1">Uncharacterized protein</fullName>
    </submittedName>
</protein>
<comment type="caution">
    <text evidence="1">The sequence shown here is derived from an EMBL/GenBank/DDBJ whole genome shotgun (WGS) entry which is preliminary data.</text>
</comment>
<keyword evidence="2" id="KW-1185">Reference proteome</keyword>
<evidence type="ECO:0000313" key="1">
    <source>
        <dbReference type="EMBL" id="MDH6199228.1"/>
    </source>
</evidence>
<name>A0ABT6L8E6_9MYCO</name>
<dbReference type="EMBL" id="JARXVE010000016">
    <property type="protein sequence ID" value="MDH6199228.1"/>
    <property type="molecule type" value="Genomic_DNA"/>
</dbReference>
<reference evidence="1 2" key="1">
    <citation type="submission" date="2023-04" db="EMBL/GenBank/DDBJ databases">
        <title>Forest soil microbial communities from Buena Vista Peninsula, Colon Province, Panama.</title>
        <authorList>
            <person name="Bouskill N."/>
        </authorList>
    </citation>
    <scope>NUCLEOTIDE SEQUENCE [LARGE SCALE GENOMIC DNA]</scope>
    <source>
        <strain evidence="1 2">AC80</strain>
    </source>
</reference>
<accession>A0ABT6L8E6</accession>
<dbReference type="Proteomes" id="UP001160130">
    <property type="component" value="Unassembled WGS sequence"/>
</dbReference>
<proteinExistence type="predicted"/>
<gene>
    <name evidence="1" type="ORF">M2272_005896</name>
</gene>
<evidence type="ECO:0000313" key="2">
    <source>
        <dbReference type="Proteomes" id="UP001160130"/>
    </source>
</evidence>
<sequence>MTAAKVLLEHQGPYFNGVDLRCKCGQVVVDGADWARHTVEELAGVRRRIYGSIWRTR</sequence>
<organism evidence="1 2">
    <name type="scientific">Mycolicibacterium frederiksbergense</name>
    <dbReference type="NCBI Taxonomy" id="117567"/>
    <lineage>
        <taxon>Bacteria</taxon>
        <taxon>Bacillati</taxon>
        <taxon>Actinomycetota</taxon>
        <taxon>Actinomycetes</taxon>
        <taxon>Mycobacteriales</taxon>
        <taxon>Mycobacteriaceae</taxon>
        <taxon>Mycolicibacterium</taxon>
    </lineage>
</organism>